<evidence type="ECO:0000256" key="3">
    <source>
        <dbReference type="RuleBase" id="RU361235"/>
    </source>
</evidence>
<dbReference type="GeneID" id="98172259"/>
<comment type="caution">
    <text evidence="6">The sequence shown here is derived from an EMBL/GenBank/DDBJ whole genome shotgun (WGS) entry which is preliminary data.</text>
</comment>
<keyword evidence="2 3" id="KW-0378">Hydrolase</keyword>
<proteinExistence type="inferred from homology"/>
<evidence type="ECO:0000313" key="7">
    <source>
        <dbReference type="Proteomes" id="UP001628179"/>
    </source>
</evidence>
<dbReference type="InterPro" id="IPR050654">
    <property type="entry name" value="AChE-related_enzymes"/>
</dbReference>
<keyword evidence="7" id="KW-1185">Reference proteome</keyword>
<keyword evidence="4" id="KW-1133">Transmembrane helix</keyword>
<dbReference type="EC" id="3.1.1.-" evidence="3"/>
<dbReference type="Pfam" id="PF00135">
    <property type="entry name" value="COesterase"/>
    <property type="match status" value="1"/>
</dbReference>
<dbReference type="EMBL" id="BAAFSV010000001">
    <property type="protein sequence ID" value="GAB1311304.1"/>
    <property type="molecule type" value="Genomic_DNA"/>
</dbReference>
<keyword evidence="4" id="KW-0472">Membrane</keyword>
<dbReference type="InterPro" id="IPR019826">
    <property type="entry name" value="Carboxylesterase_B_AS"/>
</dbReference>
<protein>
    <recommendedName>
        <fullName evidence="3">Carboxylic ester hydrolase</fullName>
        <ecNumber evidence="3">3.1.1.-</ecNumber>
    </recommendedName>
</protein>
<dbReference type="SUPFAM" id="SSF53474">
    <property type="entry name" value="alpha/beta-Hydrolases"/>
    <property type="match status" value="1"/>
</dbReference>
<sequence length="664" mass="72276">MVVVIALSWHGLRGINILGGAVCSQESASMAGPHDAEDACESCPLIESSDRISSRRKTDHVYQTAGPAVIRPASSPPTAVAVLLTLLVLELQLGILVFILVLHGDVEEVRLIAACRPQPSLIGTCRVDLNYTTYEGVQLPNGVNAFLGMRYAAPPLGNLRWRAPVEPAWTGTVEQATEFPPICLGIGTSYPSAGQDEDCLFVNVWAPSNATAQSKLPVWLFIQGGGYVANTNANWNGAEVVEKSGHNVVLVNFNYRVGLWGFLASERVRGDGDLNAGLLDQRMLMTWVKAHIVSFGGDPDYVVIHGASAGAGSVAMHLIAYGGRNDNLFVAGVAESIFFPAQPFVRELEYQFDRVASQIGCDGIAPVQQMACLRSKDAALLQTANRAQAFPGRSEPPMPLFYWTPCVDGDLLRDLPYNLFKRRQYINVPLLFGTSTNEGSVFAANAATESDVAIFLTNNYPHLTPNDTDAILAQYPRLPALPRHNAWFPTASQAYGEATFICPQTNILNLLQYAQHAQHAQHAQPPPPLYAYRYNVRDAENAAAGLGVPHLFDAAAIFGPDSIRDAHVSYRTYNAPVVPLVMGYYTSFVRALDPNRHRAPGSLEWLPWAGGGGGGEGGGEGDMRRMVFETGGDARMEDVPGDERERCRFWEEGLGDRLEQLWRV</sequence>
<gene>
    <name evidence="6" type="ORF">MFIFM68171_01514</name>
</gene>
<accession>A0ABQ0G0Q2</accession>
<dbReference type="InterPro" id="IPR002018">
    <property type="entry name" value="CarbesteraseB"/>
</dbReference>
<dbReference type="RefSeq" id="XP_070913037.1">
    <property type="nucleotide sequence ID" value="XM_071056936.1"/>
</dbReference>
<organism evidence="6 7">
    <name type="scientific">Madurella fahalii</name>
    <dbReference type="NCBI Taxonomy" id="1157608"/>
    <lineage>
        <taxon>Eukaryota</taxon>
        <taxon>Fungi</taxon>
        <taxon>Dikarya</taxon>
        <taxon>Ascomycota</taxon>
        <taxon>Pezizomycotina</taxon>
        <taxon>Sordariomycetes</taxon>
        <taxon>Sordariomycetidae</taxon>
        <taxon>Sordariales</taxon>
        <taxon>Sordariales incertae sedis</taxon>
        <taxon>Madurella</taxon>
    </lineage>
</organism>
<dbReference type="InterPro" id="IPR029058">
    <property type="entry name" value="AB_hydrolase_fold"/>
</dbReference>
<evidence type="ECO:0000256" key="2">
    <source>
        <dbReference type="ARBA" id="ARBA00022801"/>
    </source>
</evidence>
<dbReference type="PANTHER" id="PTHR43918">
    <property type="entry name" value="ACETYLCHOLINESTERASE"/>
    <property type="match status" value="1"/>
</dbReference>
<reference evidence="6 7" key="1">
    <citation type="submission" date="2024-09" db="EMBL/GenBank/DDBJ databases">
        <title>Itraconazole resistance in Madurella fahalii resulting from another homologue of gene encoding cytochrome P450 14-alpha sterol demethylase (CYP51).</title>
        <authorList>
            <person name="Yoshioka I."/>
            <person name="Fahal A.H."/>
            <person name="Kaneko S."/>
            <person name="Yaguchi T."/>
        </authorList>
    </citation>
    <scope>NUCLEOTIDE SEQUENCE [LARGE SCALE GENOMIC DNA]</scope>
    <source>
        <strain evidence="6 7">IFM 68171</strain>
    </source>
</reference>
<dbReference type="Gene3D" id="3.40.50.1820">
    <property type="entry name" value="alpha/beta hydrolase"/>
    <property type="match status" value="1"/>
</dbReference>
<comment type="similarity">
    <text evidence="1 3">Belongs to the type-B carboxylesterase/lipase family.</text>
</comment>
<evidence type="ECO:0000259" key="5">
    <source>
        <dbReference type="Pfam" id="PF00135"/>
    </source>
</evidence>
<name>A0ABQ0G0Q2_9PEZI</name>
<dbReference type="GO" id="GO:0016787">
    <property type="term" value="F:hydrolase activity"/>
    <property type="evidence" value="ECO:0007669"/>
    <property type="project" value="UniProtKB-KW"/>
</dbReference>
<keyword evidence="4" id="KW-0812">Transmembrane</keyword>
<dbReference type="PROSITE" id="PS00122">
    <property type="entry name" value="CARBOXYLESTERASE_B_1"/>
    <property type="match status" value="1"/>
</dbReference>
<evidence type="ECO:0000313" key="6">
    <source>
        <dbReference type="EMBL" id="GAB1311304.1"/>
    </source>
</evidence>
<feature type="transmembrane region" description="Helical" evidence="4">
    <location>
        <begin position="80"/>
        <end position="102"/>
    </location>
</feature>
<evidence type="ECO:0000256" key="1">
    <source>
        <dbReference type="ARBA" id="ARBA00005964"/>
    </source>
</evidence>
<dbReference type="Proteomes" id="UP001628179">
    <property type="component" value="Unassembled WGS sequence"/>
</dbReference>
<dbReference type="PANTHER" id="PTHR43918:SF4">
    <property type="entry name" value="CARBOXYLIC ESTER HYDROLASE"/>
    <property type="match status" value="1"/>
</dbReference>
<dbReference type="PROSITE" id="PS00941">
    <property type="entry name" value="CARBOXYLESTERASE_B_2"/>
    <property type="match status" value="1"/>
</dbReference>
<dbReference type="InterPro" id="IPR019819">
    <property type="entry name" value="Carboxylesterase_B_CS"/>
</dbReference>
<feature type="domain" description="Carboxylesterase type B" evidence="5">
    <location>
        <begin position="133"/>
        <end position="606"/>
    </location>
</feature>
<evidence type="ECO:0000256" key="4">
    <source>
        <dbReference type="SAM" id="Phobius"/>
    </source>
</evidence>